<name>A0A662DG32_UNCAE</name>
<dbReference type="CDD" id="cd06260">
    <property type="entry name" value="DUF820-like"/>
    <property type="match status" value="1"/>
</dbReference>
<dbReference type="SUPFAM" id="SSF52980">
    <property type="entry name" value="Restriction endonuclease-like"/>
    <property type="match status" value="1"/>
</dbReference>
<evidence type="ECO:0000259" key="1">
    <source>
        <dbReference type="Pfam" id="PF05685"/>
    </source>
</evidence>
<dbReference type="AlphaFoldDB" id="A0A662DG32"/>
<accession>A0A662DG32</accession>
<sequence length="65" mass="7748">MKLKKDLYQRFGVREYWIVYPEGKKIEVFHLEGGSYKLKGTFLEDDTMESKLFQGLKINLREVFG</sequence>
<dbReference type="Pfam" id="PF05685">
    <property type="entry name" value="Uma2"/>
    <property type="match status" value="1"/>
</dbReference>
<protein>
    <recommendedName>
        <fullName evidence="1">Putative restriction endonuclease domain-containing protein</fullName>
    </recommendedName>
</protein>
<dbReference type="InterPro" id="IPR008538">
    <property type="entry name" value="Uma2"/>
</dbReference>
<evidence type="ECO:0000313" key="2">
    <source>
        <dbReference type="EMBL" id="RLE13089.1"/>
    </source>
</evidence>
<proteinExistence type="predicted"/>
<dbReference type="InterPro" id="IPR012296">
    <property type="entry name" value="Nuclease_put_TT1808"/>
</dbReference>
<dbReference type="Proteomes" id="UP000267654">
    <property type="component" value="Unassembled WGS sequence"/>
</dbReference>
<evidence type="ECO:0000313" key="3">
    <source>
        <dbReference type="Proteomes" id="UP000267654"/>
    </source>
</evidence>
<dbReference type="PANTHER" id="PTHR34107">
    <property type="entry name" value="SLL0198 PROTEIN-RELATED"/>
    <property type="match status" value="1"/>
</dbReference>
<gene>
    <name evidence="2" type="ORF">DRI96_03545</name>
</gene>
<comment type="caution">
    <text evidence="2">The sequence shown here is derived from an EMBL/GenBank/DDBJ whole genome shotgun (WGS) entry which is preliminary data.</text>
</comment>
<reference evidence="2 3" key="1">
    <citation type="submission" date="2018-06" db="EMBL/GenBank/DDBJ databases">
        <title>Extensive metabolic versatility and redundancy in microbially diverse, dynamic hydrothermal sediments.</title>
        <authorList>
            <person name="Dombrowski N."/>
            <person name="Teske A."/>
            <person name="Baker B.J."/>
        </authorList>
    </citation>
    <scope>NUCLEOTIDE SEQUENCE [LARGE SCALE GENOMIC DNA]</scope>
    <source>
        <strain evidence="2">B19_G9</strain>
    </source>
</reference>
<organism evidence="2 3">
    <name type="scientific">Aerophobetes bacterium</name>
    <dbReference type="NCBI Taxonomy" id="2030807"/>
    <lineage>
        <taxon>Bacteria</taxon>
        <taxon>Candidatus Aerophobota</taxon>
    </lineage>
</organism>
<dbReference type="Gene3D" id="3.90.1570.10">
    <property type="entry name" value="tt1808, chain A"/>
    <property type="match status" value="1"/>
</dbReference>
<feature type="domain" description="Putative restriction endonuclease" evidence="1">
    <location>
        <begin position="3"/>
        <end position="60"/>
    </location>
</feature>
<dbReference type="EMBL" id="QMQB01000111">
    <property type="protein sequence ID" value="RLE13089.1"/>
    <property type="molecule type" value="Genomic_DNA"/>
</dbReference>
<dbReference type="InterPro" id="IPR011335">
    <property type="entry name" value="Restrct_endonuc-II-like"/>
</dbReference>
<dbReference type="PANTHER" id="PTHR34107:SF4">
    <property type="entry name" value="SLL1222 PROTEIN"/>
    <property type="match status" value="1"/>
</dbReference>